<keyword evidence="9 14" id="KW-1133">Transmembrane helix</keyword>
<dbReference type="PROSITE" id="PS50104">
    <property type="entry name" value="TIR"/>
    <property type="match status" value="1"/>
</dbReference>
<evidence type="ECO:0000259" key="16">
    <source>
        <dbReference type="PROSITE" id="PS50104"/>
    </source>
</evidence>
<feature type="signal peptide" evidence="15">
    <location>
        <begin position="1"/>
        <end position="25"/>
    </location>
</feature>
<feature type="chain" id="PRO_5035266541" description="TIR domain-containing protein" evidence="15">
    <location>
        <begin position="26"/>
        <end position="1046"/>
    </location>
</feature>
<dbReference type="AlphaFoldDB" id="A0A8J2KV87"/>
<evidence type="ECO:0000256" key="14">
    <source>
        <dbReference type="SAM" id="Phobius"/>
    </source>
</evidence>
<dbReference type="SMART" id="SM00369">
    <property type="entry name" value="LRR_TYP"/>
    <property type="match status" value="11"/>
</dbReference>
<dbReference type="SMART" id="SM00365">
    <property type="entry name" value="LRR_SD22"/>
    <property type="match status" value="3"/>
</dbReference>
<dbReference type="GO" id="GO:0007165">
    <property type="term" value="P:signal transduction"/>
    <property type="evidence" value="ECO:0007669"/>
    <property type="project" value="InterPro"/>
</dbReference>
<keyword evidence="11" id="KW-0675">Receptor</keyword>
<evidence type="ECO:0000256" key="10">
    <source>
        <dbReference type="ARBA" id="ARBA00023136"/>
    </source>
</evidence>
<evidence type="ECO:0000256" key="12">
    <source>
        <dbReference type="ARBA" id="ARBA00023180"/>
    </source>
</evidence>
<dbReference type="Proteomes" id="UP000708208">
    <property type="component" value="Unassembled WGS sequence"/>
</dbReference>
<evidence type="ECO:0000256" key="9">
    <source>
        <dbReference type="ARBA" id="ARBA00022989"/>
    </source>
</evidence>
<comment type="similarity">
    <text evidence="2">Belongs to the Toll-like receptor family.</text>
</comment>
<evidence type="ECO:0000313" key="18">
    <source>
        <dbReference type="Proteomes" id="UP000708208"/>
    </source>
</evidence>
<evidence type="ECO:0000256" key="8">
    <source>
        <dbReference type="ARBA" id="ARBA00022859"/>
    </source>
</evidence>
<protein>
    <recommendedName>
        <fullName evidence="16">TIR domain-containing protein</fullName>
    </recommendedName>
</protein>
<dbReference type="Pfam" id="PF13855">
    <property type="entry name" value="LRR_8"/>
    <property type="match status" value="2"/>
</dbReference>
<feature type="domain" description="TIR" evidence="16">
    <location>
        <begin position="888"/>
        <end position="1042"/>
    </location>
</feature>
<evidence type="ECO:0000256" key="2">
    <source>
        <dbReference type="ARBA" id="ARBA00009634"/>
    </source>
</evidence>
<dbReference type="GO" id="GO:0045087">
    <property type="term" value="P:innate immune response"/>
    <property type="evidence" value="ECO:0007669"/>
    <property type="project" value="UniProtKB-KW"/>
</dbReference>
<comment type="subcellular location">
    <subcellularLocation>
        <location evidence="1">Membrane</location>
        <topology evidence="1">Single-pass type I membrane protein</topology>
    </subcellularLocation>
</comment>
<dbReference type="PROSITE" id="PS51450">
    <property type="entry name" value="LRR"/>
    <property type="match status" value="2"/>
</dbReference>
<dbReference type="PANTHER" id="PTHR24365:SF541">
    <property type="entry name" value="PROTEIN TOLL-RELATED"/>
    <property type="match status" value="1"/>
</dbReference>
<dbReference type="InterPro" id="IPR026906">
    <property type="entry name" value="LRR_5"/>
</dbReference>
<evidence type="ECO:0000256" key="15">
    <source>
        <dbReference type="SAM" id="SignalP"/>
    </source>
</evidence>
<keyword evidence="18" id="KW-1185">Reference proteome</keyword>
<evidence type="ECO:0000256" key="1">
    <source>
        <dbReference type="ARBA" id="ARBA00004479"/>
    </source>
</evidence>
<evidence type="ECO:0000256" key="6">
    <source>
        <dbReference type="ARBA" id="ARBA00022729"/>
    </source>
</evidence>
<evidence type="ECO:0000256" key="13">
    <source>
        <dbReference type="SAM" id="MobiDB-lite"/>
    </source>
</evidence>
<name>A0A8J2KV87_9HEXA</name>
<evidence type="ECO:0000256" key="7">
    <source>
        <dbReference type="ARBA" id="ARBA00022737"/>
    </source>
</evidence>
<dbReference type="InterPro" id="IPR003591">
    <property type="entry name" value="Leu-rich_rpt_typical-subtyp"/>
</dbReference>
<feature type="compositionally biased region" description="Low complexity" evidence="13">
    <location>
        <begin position="798"/>
        <end position="810"/>
    </location>
</feature>
<gene>
    <name evidence="17" type="ORF">AFUS01_LOCUS30817</name>
</gene>
<dbReference type="SMART" id="SM00255">
    <property type="entry name" value="TIR"/>
    <property type="match status" value="1"/>
</dbReference>
<evidence type="ECO:0000313" key="17">
    <source>
        <dbReference type="EMBL" id="CAG7820427.1"/>
    </source>
</evidence>
<sequence>MNDGVKLLGATISIICFLRLCGVLGEETDSRAPEIYADYFANHNVDDVVKGWLLHEDYLATRKLIAKIWHLETNSRSEKNISNSSMNMFFESSAKTRVIRDTVYDNFHSKVSIKGLNRKPACHVLQESLKRNFSQTESSRNFTLDVDLGGCRFINPNKSLICDSLVHMRNLPQISHKLELLQLNATNITYLDSNAFGPMDVITINIVGNKINCIHPYAFAGVNVKILYFESNLIDYIRPDDFPTLTNTTAIFMEHNNISLVEAPWGVSSYPGNCSTVLPSLTFLSLIGNPLIKIPSDYFCALRESPVTDLDLTNCNLQLVEAGALSFFPKLRTLKLGENPMLMEKLDAVLAQVKDVPLKQLQLESNSLSKIPTNALQYFWTSLKTLDLGGNLFDIIAPDSFPTGSSELTELNLENCRIRFIHQDAFRNMAKLRNLNLSSNRLSSIPSAITHLPQLSLLHMSTQVRPKASIISVGNTVYSFQFQPDVFINSKALKMLDLQHLYDYQVIIRRDTFKHLENLEYLLLADSSIETIAPYAFEKLSKLKRLDLSYNKITSIQDVTFYGLQSLVGLYLDHNLLEIPCPSTVAPQDKFNLTEVASFLDSEYFKSIPRDDTGAPKAVPTSGVEPFRYMPKLEDLKITNNRIRFVNSMLFQWLPNLRTAELCGNLFKTWTEKLFLNGSFVTNLTAARNNIGYLSGAMLEDLVEITSRSNSRLDISENPLVCFDTTCTLVDKVNDKSIRLEYWDSDNKYMCWDMRENDYYSLRNLRTSHETACSSISPDWRITTMSTSIPINGTNAITTATTPATETTEPQVEEKDLPNSQNGNSGSPMLTFAIVFTSLCFVPALVIIGYKKRFHLKYFWFVVKFNVVHSPNLNLIGVKKNGSTPSNYDFDIFVSYNHSDRGFIENYLVPHLEGYSGNDEETANENSMPFKICIHERDFKAGVPITENIVDFVDRSRKVVVIVSKSYLESQWCLYEMNLAYHRLIESYRKDFVVVLLEDIPSSLRTKSLNFLLLSRTYLEWPGVTSSLSEQNTFWKRIRNSLSDLD</sequence>
<evidence type="ECO:0000256" key="4">
    <source>
        <dbReference type="ARBA" id="ARBA00022614"/>
    </source>
</evidence>
<dbReference type="Pfam" id="PF01582">
    <property type="entry name" value="TIR"/>
    <property type="match status" value="1"/>
</dbReference>
<dbReference type="PANTHER" id="PTHR24365">
    <property type="entry name" value="TOLL-LIKE RECEPTOR"/>
    <property type="match status" value="1"/>
</dbReference>
<keyword evidence="7" id="KW-0677">Repeat</keyword>
<keyword evidence="10 14" id="KW-0472">Membrane</keyword>
<keyword evidence="3" id="KW-0399">Innate immunity</keyword>
<keyword evidence="5 14" id="KW-0812">Transmembrane</keyword>
<comment type="caution">
    <text evidence="17">The sequence shown here is derived from an EMBL/GenBank/DDBJ whole genome shotgun (WGS) entry which is preliminary data.</text>
</comment>
<evidence type="ECO:0000256" key="11">
    <source>
        <dbReference type="ARBA" id="ARBA00023170"/>
    </source>
</evidence>
<dbReference type="GO" id="GO:0005886">
    <property type="term" value="C:plasma membrane"/>
    <property type="evidence" value="ECO:0007669"/>
    <property type="project" value="TreeGrafter"/>
</dbReference>
<feature type="transmembrane region" description="Helical" evidence="14">
    <location>
        <begin position="829"/>
        <end position="850"/>
    </location>
</feature>
<dbReference type="Pfam" id="PF13306">
    <property type="entry name" value="LRR_5"/>
    <property type="match status" value="1"/>
</dbReference>
<organism evidence="17 18">
    <name type="scientific">Allacma fusca</name>
    <dbReference type="NCBI Taxonomy" id="39272"/>
    <lineage>
        <taxon>Eukaryota</taxon>
        <taxon>Metazoa</taxon>
        <taxon>Ecdysozoa</taxon>
        <taxon>Arthropoda</taxon>
        <taxon>Hexapoda</taxon>
        <taxon>Collembola</taxon>
        <taxon>Symphypleona</taxon>
        <taxon>Sminthuridae</taxon>
        <taxon>Allacma</taxon>
    </lineage>
</organism>
<evidence type="ECO:0000256" key="3">
    <source>
        <dbReference type="ARBA" id="ARBA00022588"/>
    </source>
</evidence>
<keyword evidence="8" id="KW-0391">Immunity</keyword>
<dbReference type="EMBL" id="CAJVCH010478081">
    <property type="protein sequence ID" value="CAG7820427.1"/>
    <property type="molecule type" value="Genomic_DNA"/>
</dbReference>
<reference evidence="17" key="1">
    <citation type="submission" date="2021-06" db="EMBL/GenBank/DDBJ databases">
        <authorList>
            <person name="Hodson N. C."/>
            <person name="Mongue J. A."/>
            <person name="Jaron S. K."/>
        </authorList>
    </citation>
    <scope>NUCLEOTIDE SEQUENCE</scope>
</reference>
<dbReference type="FunFam" id="3.40.50.10140:FF:000001">
    <property type="entry name" value="Toll-like receptor 2"/>
    <property type="match status" value="1"/>
</dbReference>
<keyword evidence="12" id="KW-0325">Glycoprotein</keyword>
<dbReference type="InterPro" id="IPR001611">
    <property type="entry name" value="Leu-rich_rpt"/>
</dbReference>
<dbReference type="InterPro" id="IPR000157">
    <property type="entry name" value="TIR_dom"/>
</dbReference>
<keyword evidence="4" id="KW-0433">Leucine-rich repeat</keyword>
<evidence type="ECO:0000256" key="5">
    <source>
        <dbReference type="ARBA" id="ARBA00022692"/>
    </source>
</evidence>
<keyword evidence="6 15" id="KW-0732">Signal</keyword>
<dbReference type="OrthoDB" id="1081807at2759"/>
<proteinExistence type="inferred from homology"/>
<dbReference type="GO" id="GO:0038023">
    <property type="term" value="F:signaling receptor activity"/>
    <property type="evidence" value="ECO:0007669"/>
    <property type="project" value="TreeGrafter"/>
</dbReference>
<accession>A0A8J2KV87</accession>
<feature type="region of interest" description="Disordered" evidence="13">
    <location>
        <begin position="798"/>
        <end position="823"/>
    </location>
</feature>